<protein>
    <submittedName>
        <fullName evidence="5">DeoR/GlpR family DNA-binding transcription regulator</fullName>
    </submittedName>
</protein>
<dbReference type="RefSeq" id="WP_349298158.1">
    <property type="nucleotide sequence ID" value="NZ_JBEDNQ010000004.1"/>
</dbReference>
<dbReference type="PRINTS" id="PR00037">
    <property type="entry name" value="HTHLACR"/>
</dbReference>
<dbReference type="InterPro" id="IPR001034">
    <property type="entry name" value="DeoR_HTH"/>
</dbReference>
<dbReference type="InterPro" id="IPR014036">
    <property type="entry name" value="DeoR-like_C"/>
</dbReference>
<evidence type="ECO:0000256" key="1">
    <source>
        <dbReference type="ARBA" id="ARBA00023015"/>
    </source>
</evidence>
<dbReference type="PANTHER" id="PTHR30363:SF58">
    <property type="entry name" value="REGULATORY PROTEIN, DEOR FAMILY"/>
    <property type="match status" value="1"/>
</dbReference>
<dbReference type="InterPro" id="IPR050313">
    <property type="entry name" value="Carb_Metab_HTH_regulators"/>
</dbReference>
<dbReference type="InterPro" id="IPR037171">
    <property type="entry name" value="NagB/RpiA_transferase-like"/>
</dbReference>
<dbReference type="SUPFAM" id="SSF46785">
    <property type="entry name" value="Winged helix' DNA-binding domain"/>
    <property type="match status" value="1"/>
</dbReference>
<dbReference type="GO" id="GO:0003677">
    <property type="term" value="F:DNA binding"/>
    <property type="evidence" value="ECO:0007669"/>
    <property type="project" value="UniProtKB-KW"/>
</dbReference>
<dbReference type="SUPFAM" id="SSF100950">
    <property type="entry name" value="NagB/RpiA/CoA transferase-like"/>
    <property type="match status" value="1"/>
</dbReference>
<dbReference type="SMART" id="SM01134">
    <property type="entry name" value="DeoRC"/>
    <property type="match status" value="1"/>
</dbReference>
<dbReference type="Proteomes" id="UP001494902">
    <property type="component" value="Unassembled WGS sequence"/>
</dbReference>
<organism evidence="5 6">
    <name type="scientific">Pseudonocardia nematodicida</name>
    <dbReference type="NCBI Taxonomy" id="1206997"/>
    <lineage>
        <taxon>Bacteria</taxon>
        <taxon>Bacillati</taxon>
        <taxon>Actinomycetota</taxon>
        <taxon>Actinomycetes</taxon>
        <taxon>Pseudonocardiales</taxon>
        <taxon>Pseudonocardiaceae</taxon>
        <taxon>Pseudonocardia</taxon>
    </lineage>
</organism>
<dbReference type="InterPro" id="IPR036390">
    <property type="entry name" value="WH_DNA-bd_sf"/>
</dbReference>
<accession>A0ABV1K9D5</accession>
<dbReference type="SMART" id="SM00420">
    <property type="entry name" value="HTH_DEOR"/>
    <property type="match status" value="1"/>
</dbReference>
<dbReference type="Pfam" id="PF00455">
    <property type="entry name" value="DeoRC"/>
    <property type="match status" value="1"/>
</dbReference>
<sequence>MIPDQRRERLLVELRGAGVLSVRELVDLLGVSHMTVRRDIASLETEGRVASVPGGVRLVDQLHSEPPYRTKASVRLEEKRAIARETVGLIGNDQVVYLDAGTTLGQVAPLLWSHTGLTVVTNDLTTAVLLSEHPGLELYHLGGRVDRANRSTVGELTARAVRELNLDVALISTSSWDERRGSTTPHEAKVPVKQAAMQVATRSYLVAGSEKYGTVGTFRVADLTGFDAVVTDSGLPAAVAARLREHGVTLRTAAPPPGEASAPMFAP</sequence>
<proteinExistence type="predicted"/>
<feature type="domain" description="HTH deoR-type" evidence="4">
    <location>
        <begin position="3"/>
        <end position="58"/>
    </location>
</feature>
<evidence type="ECO:0000256" key="2">
    <source>
        <dbReference type="ARBA" id="ARBA00023125"/>
    </source>
</evidence>
<name>A0ABV1K9D5_9PSEU</name>
<keyword evidence="3" id="KW-0804">Transcription</keyword>
<dbReference type="Gene3D" id="1.10.10.10">
    <property type="entry name" value="Winged helix-like DNA-binding domain superfamily/Winged helix DNA-binding domain"/>
    <property type="match status" value="1"/>
</dbReference>
<dbReference type="EMBL" id="JBEDNQ010000004">
    <property type="protein sequence ID" value="MEQ3551087.1"/>
    <property type="molecule type" value="Genomic_DNA"/>
</dbReference>
<dbReference type="InterPro" id="IPR036388">
    <property type="entry name" value="WH-like_DNA-bd_sf"/>
</dbReference>
<evidence type="ECO:0000259" key="4">
    <source>
        <dbReference type="PROSITE" id="PS51000"/>
    </source>
</evidence>
<gene>
    <name evidence="5" type="ORF">WIS52_11450</name>
</gene>
<dbReference type="PROSITE" id="PS00894">
    <property type="entry name" value="HTH_DEOR_1"/>
    <property type="match status" value="1"/>
</dbReference>
<evidence type="ECO:0000256" key="3">
    <source>
        <dbReference type="ARBA" id="ARBA00023163"/>
    </source>
</evidence>
<keyword evidence="2 5" id="KW-0238">DNA-binding</keyword>
<evidence type="ECO:0000313" key="5">
    <source>
        <dbReference type="EMBL" id="MEQ3551087.1"/>
    </source>
</evidence>
<dbReference type="Pfam" id="PF08220">
    <property type="entry name" value="HTH_DeoR"/>
    <property type="match status" value="1"/>
</dbReference>
<evidence type="ECO:0000313" key="6">
    <source>
        <dbReference type="Proteomes" id="UP001494902"/>
    </source>
</evidence>
<comment type="caution">
    <text evidence="5">The sequence shown here is derived from an EMBL/GenBank/DDBJ whole genome shotgun (WGS) entry which is preliminary data.</text>
</comment>
<dbReference type="InterPro" id="IPR018356">
    <property type="entry name" value="Tscrpt_reg_HTH_DeoR_CS"/>
</dbReference>
<keyword evidence="1" id="KW-0805">Transcription regulation</keyword>
<reference evidence="5 6" key="1">
    <citation type="submission" date="2024-03" db="EMBL/GenBank/DDBJ databases">
        <title>Draft genome sequence of Pseudonocardia nematodicida JCM 31783.</title>
        <authorList>
            <person name="Butdee W."/>
            <person name="Duangmal K."/>
        </authorList>
    </citation>
    <scope>NUCLEOTIDE SEQUENCE [LARGE SCALE GENOMIC DNA]</scope>
    <source>
        <strain evidence="5 6">JCM 31783</strain>
    </source>
</reference>
<keyword evidence="6" id="KW-1185">Reference proteome</keyword>
<dbReference type="PANTHER" id="PTHR30363">
    <property type="entry name" value="HTH-TYPE TRANSCRIPTIONAL REGULATOR SRLR-RELATED"/>
    <property type="match status" value="1"/>
</dbReference>
<dbReference type="PROSITE" id="PS51000">
    <property type="entry name" value="HTH_DEOR_2"/>
    <property type="match status" value="1"/>
</dbReference>